<proteinExistence type="predicted"/>
<dbReference type="Gene3D" id="3.10.450.50">
    <property type="match status" value="1"/>
</dbReference>
<evidence type="ECO:0000313" key="2">
    <source>
        <dbReference type="Proteomes" id="UP000608024"/>
    </source>
</evidence>
<evidence type="ECO:0008006" key="3">
    <source>
        <dbReference type="Google" id="ProtNLM"/>
    </source>
</evidence>
<dbReference type="SUPFAM" id="SSF54427">
    <property type="entry name" value="NTF2-like"/>
    <property type="match status" value="1"/>
</dbReference>
<dbReference type="EMBL" id="BNBT01000065">
    <property type="protein sequence ID" value="GHE68951.1"/>
    <property type="molecule type" value="Genomic_DNA"/>
</dbReference>
<reference evidence="1" key="2">
    <citation type="submission" date="2020-09" db="EMBL/GenBank/DDBJ databases">
        <authorList>
            <person name="Sun Q."/>
            <person name="Ohkuma M."/>
        </authorList>
    </citation>
    <scope>NUCLEOTIDE SEQUENCE</scope>
    <source>
        <strain evidence="1">JCM 4784</strain>
    </source>
</reference>
<gene>
    <name evidence="1" type="ORF">GCM10018785_41860</name>
</gene>
<dbReference type="InterPro" id="IPR032710">
    <property type="entry name" value="NTF2-like_dom_sf"/>
</dbReference>
<name>A0A918ZUZ3_9ACTN</name>
<dbReference type="AlphaFoldDB" id="A0A918ZUZ3"/>
<dbReference type="Proteomes" id="UP000608024">
    <property type="component" value="Unassembled WGS sequence"/>
</dbReference>
<keyword evidence="2" id="KW-1185">Reference proteome</keyword>
<comment type="caution">
    <text evidence="1">The sequence shown here is derived from an EMBL/GenBank/DDBJ whole genome shotgun (WGS) entry which is preliminary data.</text>
</comment>
<reference evidence="1" key="1">
    <citation type="journal article" date="2014" name="Int. J. Syst. Evol. Microbiol.">
        <title>Complete genome sequence of Corynebacterium casei LMG S-19264T (=DSM 44701T), isolated from a smear-ripened cheese.</title>
        <authorList>
            <consortium name="US DOE Joint Genome Institute (JGI-PGF)"/>
            <person name="Walter F."/>
            <person name="Albersmeier A."/>
            <person name="Kalinowski J."/>
            <person name="Ruckert C."/>
        </authorList>
    </citation>
    <scope>NUCLEOTIDE SEQUENCE</scope>
    <source>
        <strain evidence="1">JCM 4784</strain>
    </source>
</reference>
<evidence type="ECO:0000313" key="1">
    <source>
        <dbReference type="EMBL" id="GHE68951.1"/>
    </source>
</evidence>
<organism evidence="1 2">
    <name type="scientific">Streptomyces longispororuber</name>
    <dbReference type="NCBI Taxonomy" id="68230"/>
    <lineage>
        <taxon>Bacteria</taxon>
        <taxon>Bacillati</taxon>
        <taxon>Actinomycetota</taxon>
        <taxon>Actinomycetes</taxon>
        <taxon>Kitasatosporales</taxon>
        <taxon>Streptomycetaceae</taxon>
        <taxon>Streptomyces</taxon>
    </lineage>
</organism>
<sequence length="53" mass="5965">MTATLADGSPYSNDYCFVVELRNGLIHRVREYVDTARGHRLVFGPAPARDVTR</sequence>
<protein>
    <recommendedName>
        <fullName evidence="3">SnoaL-like domain-containing protein</fullName>
    </recommendedName>
</protein>
<accession>A0A918ZUZ3</accession>